<dbReference type="NCBIfam" id="TIGR00254">
    <property type="entry name" value="GGDEF"/>
    <property type="match status" value="1"/>
</dbReference>
<dbReference type="CDD" id="cd12914">
    <property type="entry name" value="PDC1_DGC_like"/>
    <property type="match status" value="1"/>
</dbReference>
<gene>
    <name evidence="6" type="ordered locus">Fbal_1576</name>
</gene>
<dbReference type="InterPro" id="IPR029787">
    <property type="entry name" value="Nucleotide_cyclase"/>
</dbReference>
<dbReference type="GO" id="GO:0043709">
    <property type="term" value="P:cell adhesion involved in single-species biofilm formation"/>
    <property type="evidence" value="ECO:0007669"/>
    <property type="project" value="TreeGrafter"/>
</dbReference>
<dbReference type="eggNOG" id="COG3706">
    <property type="taxonomic scope" value="Bacteria"/>
</dbReference>
<dbReference type="STRING" id="550540.Fbal_1576"/>
<dbReference type="GO" id="GO:1902201">
    <property type="term" value="P:negative regulation of bacterial-type flagellum-dependent cell motility"/>
    <property type="evidence" value="ECO:0007669"/>
    <property type="project" value="TreeGrafter"/>
</dbReference>
<dbReference type="InterPro" id="IPR043128">
    <property type="entry name" value="Rev_trsase/Diguanyl_cyclase"/>
</dbReference>
<keyword evidence="7" id="KW-1185">Reference proteome</keyword>
<dbReference type="AlphaFoldDB" id="E1SPY5"/>
<feature type="transmembrane region" description="Helical" evidence="4">
    <location>
        <begin position="12"/>
        <end position="30"/>
    </location>
</feature>
<dbReference type="PANTHER" id="PTHR45138">
    <property type="entry name" value="REGULATORY COMPONENTS OF SENSORY TRANSDUCTION SYSTEM"/>
    <property type="match status" value="1"/>
</dbReference>
<dbReference type="EC" id="2.7.7.65" evidence="2"/>
<dbReference type="InterPro" id="IPR050469">
    <property type="entry name" value="Diguanylate_Cyclase"/>
</dbReference>
<name>E1SPY5_FERBD</name>
<dbReference type="KEGG" id="fbl:Fbal_1576"/>
<dbReference type="Pfam" id="PF00990">
    <property type="entry name" value="GGDEF"/>
    <property type="match status" value="1"/>
</dbReference>
<reference evidence="6 7" key="1">
    <citation type="journal article" date="2010" name="Stand. Genomic Sci.">
        <title>Complete genome sequence of Ferrimonas balearica type strain (PAT).</title>
        <authorList>
            <person name="Nolan M."/>
            <person name="Sikorski J."/>
            <person name="Davenport K."/>
            <person name="Lucas S."/>
            <person name="Glavina Del Rio T."/>
            <person name="Tice H."/>
            <person name="Cheng J."/>
            <person name="Goodwin L."/>
            <person name="Pitluck S."/>
            <person name="Liolios K."/>
            <person name="Ivanova N."/>
            <person name="Mavromatis K."/>
            <person name="Ovchinnikova G."/>
            <person name="Pati A."/>
            <person name="Chen A."/>
            <person name="Palaniappan K."/>
            <person name="Land M."/>
            <person name="Hauser L."/>
            <person name="Chang Y."/>
            <person name="Jeffries C."/>
            <person name="Tapia R."/>
            <person name="Brettin T."/>
            <person name="Detter J."/>
            <person name="Han C."/>
            <person name="Yasawong M."/>
            <person name="Rohde M."/>
            <person name="Tindall B."/>
            <person name="Goker M."/>
            <person name="Woyke T."/>
            <person name="Bristow J."/>
            <person name="Eisen J."/>
            <person name="Markowitz V."/>
            <person name="Hugenholtz P."/>
            <person name="Kyrpides N."/>
            <person name="Klenk H."/>
            <person name="Lapidus A."/>
        </authorList>
    </citation>
    <scope>NUCLEOTIDE SEQUENCE [LARGE SCALE GENOMIC DNA]</scope>
    <source>
        <strain evidence="7">DSM 9799 / CCM 4581 / KCTC 23876 / PAT</strain>
    </source>
</reference>
<dbReference type="RefSeq" id="WP_013345086.1">
    <property type="nucleotide sequence ID" value="NC_014541.1"/>
</dbReference>
<dbReference type="CDD" id="cd01949">
    <property type="entry name" value="GGDEF"/>
    <property type="match status" value="1"/>
</dbReference>
<evidence type="ECO:0000256" key="1">
    <source>
        <dbReference type="ARBA" id="ARBA00001946"/>
    </source>
</evidence>
<sequence length="732" mass="81807">MGKRGRAPYRILVGRFATATLLGALGFWINCHPIPLFSNIELVLGNTLILLCASRLGLAYTLWCAALAISGLAMTWGNFYIYLTYGLEALVVWQLRRRGWYLLYADFFYWCLIGMPLTALLIQQFFTIPTDYQLVTVVKQGFNGLLYTALASLISLLLPAGWFRRIRQQPHVTRNFREKLVHAVLVMLSLVFMVSMLVASRNMVVTHQQLLASNLHERSAHLVHEYHRYLDYHQRVVSLAGQWFSNGIAPSQWQARLNQLHRQNAGFLTMLVADEAGQVIAASPGQHLLDGTSGLNVADRHYFTVPMNEHRPYLSDLLQGRGFGQDPIIAISAPIMGPGHRPIGIVEGSLDLAGIAAENDQSHWGDVTTVLTDATGRIVFASEGLRLNTLARFEYQELKQIEGSGLALLNIHSTSLSVGEYFYHQVALDQGWQLYVLLPYRPMAERMESYFLVSTALLVVGMLLAVLLTRQISAYLTAPLEFLAEKLTLSQGSEDPLSRLPALPRGSASEIRTLFDELDTNRIALKAYQDSLEQLVTTRTAQLEAANQKLAQQAHRDGLTGAYNRRYFDLSFEVARQHCVRSGSHLALALIDIDHFKSINDSHGHLVGDDCLKNLVSLIHRYFGRKLDLLARYGGEEFVLLLPQSDADEVLRRLESLRRTVAQSAVSESADGEPLYITISIGVLVTHPQYSSQQSDWLMAADSALYQAKSGGRNRLCRAETSDQSQPIQDIV</sequence>
<dbReference type="SUPFAM" id="SSF55073">
    <property type="entry name" value="Nucleotide cyclase"/>
    <property type="match status" value="1"/>
</dbReference>
<evidence type="ECO:0000313" key="6">
    <source>
        <dbReference type="EMBL" id="ADN75780.1"/>
    </source>
</evidence>
<evidence type="ECO:0000256" key="3">
    <source>
        <dbReference type="ARBA" id="ARBA00034247"/>
    </source>
</evidence>
<comment type="cofactor">
    <cofactor evidence="1">
        <name>Mg(2+)</name>
        <dbReference type="ChEBI" id="CHEBI:18420"/>
    </cofactor>
</comment>
<organism evidence="6 7">
    <name type="scientific">Ferrimonas balearica (strain DSM 9799 / CCM 4581 / KCTC 23876 / PAT)</name>
    <dbReference type="NCBI Taxonomy" id="550540"/>
    <lineage>
        <taxon>Bacteria</taxon>
        <taxon>Pseudomonadati</taxon>
        <taxon>Pseudomonadota</taxon>
        <taxon>Gammaproteobacteria</taxon>
        <taxon>Alteromonadales</taxon>
        <taxon>Ferrimonadaceae</taxon>
        <taxon>Ferrimonas</taxon>
    </lineage>
</organism>
<keyword evidence="4" id="KW-1133">Transmembrane helix</keyword>
<evidence type="ECO:0000313" key="7">
    <source>
        <dbReference type="Proteomes" id="UP000006683"/>
    </source>
</evidence>
<comment type="catalytic activity">
    <reaction evidence="3">
        <text>2 GTP = 3',3'-c-di-GMP + 2 diphosphate</text>
        <dbReference type="Rhea" id="RHEA:24898"/>
        <dbReference type="ChEBI" id="CHEBI:33019"/>
        <dbReference type="ChEBI" id="CHEBI:37565"/>
        <dbReference type="ChEBI" id="CHEBI:58805"/>
        <dbReference type="EC" id="2.7.7.65"/>
    </reaction>
</comment>
<protein>
    <recommendedName>
        <fullName evidence="2">diguanylate cyclase</fullName>
        <ecNumber evidence="2">2.7.7.65</ecNumber>
    </recommendedName>
</protein>
<dbReference type="Proteomes" id="UP000006683">
    <property type="component" value="Chromosome"/>
</dbReference>
<dbReference type="GeneID" id="67181790"/>
<dbReference type="GO" id="GO:0005886">
    <property type="term" value="C:plasma membrane"/>
    <property type="evidence" value="ECO:0007669"/>
    <property type="project" value="TreeGrafter"/>
</dbReference>
<feature type="domain" description="GGDEF" evidence="5">
    <location>
        <begin position="584"/>
        <end position="721"/>
    </location>
</feature>
<feature type="transmembrane region" description="Helical" evidence="4">
    <location>
        <begin position="60"/>
        <end position="81"/>
    </location>
</feature>
<dbReference type="InterPro" id="IPR000160">
    <property type="entry name" value="GGDEF_dom"/>
</dbReference>
<feature type="transmembrane region" description="Helical" evidence="4">
    <location>
        <begin position="142"/>
        <end position="160"/>
    </location>
</feature>
<dbReference type="HOGENOM" id="CLU_381249_0_0_6"/>
<feature type="transmembrane region" description="Helical" evidence="4">
    <location>
        <begin position="101"/>
        <end position="122"/>
    </location>
</feature>
<evidence type="ECO:0000256" key="2">
    <source>
        <dbReference type="ARBA" id="ARBA00012528"/>
    </source>
</evidence>
<proteinExistence type="predicted"/>
<dbReference type="Gene3D" id="3.30.450.20">
    <property type="entry name" value="PAS domain"/>
    <property type="match status" value="1"/>
</dbReference>
<dbReference type="Gene3D" id="3.30.70.270">
    <property type="match status" value="1"/>
</dbReference>
<feature type="transmembrane region" description="Helical" evidence="4">
    <location>
        <begin position="36"/>
        <end position="53"/>
    </location>
</feature>
<dbReference type="OrthoDB" id="8572793at2"/>
<dbReference type="PROSITE" id="PS50887">
    <property type="entry name" value="GGDEF"/>
    <property type="match status" value="1"/>
</dbReference>
<evidence type="ECO:0000259" key="5">
    <source>
        <dbReference type="PROSITE" id="PS50887"/>
    </source>
</evidence>
<dbReference type="GO" id="GO:0052621">
    <property type="term" value="F:diguanylate cyclase activity"/>
    <property type="evidence" value="ECO:0007669"/>
    <property type="project" value="UniProtKB-EC"/>
</dbReference>
<dbReference type="SMART" id="SM00267">
    <property type="entry name" value="GGDEF"/>
    <property type="match status" value="1"/>
</dbReference>
<evidence type="ECO:0000256" key="4">
    <source>
        <dbReference type="SAM" id="Phobius"/>
    </source>
</evidence>
<dbReference type="EMBL" id="CP002209">
    <property type="protein sequence ID" value="ADN75780.1"/>
    <property type="molecule type" value="Genomic_DNA"/>
</dbReference>
<feature type="transmembrane region" description="Helical" evidence="4">
    <location>
        <begin position="180"/>
        <end position="199"/>
    </location>
</feature>
<keyword evidence="4" id="KW-0812">Transmembrane</keyword>
<feature type="transmembrane region" description="Helical" evidence="4">
    <location>
        <begin position="450"/>
        <end position="468"/>
    </location>
</feature>
<dbReference type="FunFam" id="3.30.70.270:FF:000001">
    <property type="entry name" value="Diguanylate cyclase domain protein"/>
    <property type="match status" value="1"/>
</dbReference>
<keyword evidence="4" id="KW-0472">Membrane</keyword>
<dbReference type="PANTHER" id="PTHR45138:SF9">
    <property type="entry name" value="DIGUANYLATE CYCLASE DGCM-RELATED"/>
    <property type="match status" value="1"/>
</dbReference>
<accession>E1SPY5</accession>